<evidence type="ECO:0000256" key="2">
    <source>
        <dbReference type="ARBA" id="ARBA00023008"/>
    </source>
</evidence>
<keyword evidence="2" id="KW-0186">Copper</keyword>
<evidence type="ECO:0000256" key="1">
    <source>
        <dbReference type="ARBA" id="ARBA00010996"/>
    </source>
</evidence>
<accession>A0A3B1CWK0</accession>
<sequence length="193" mass="21990">MNMKKIVILSLAFIVGISLAYSIKAFIKETKAINLPVLNEVADFSLIDTEGKIFTKENLKNKVWVASFIFTTCSDICPIMSKNMASLFRSFELLDDVEFISVTVNPENDSPEVLKEYAKRYQAKAGKWHFLTGDRKDIKELVVGSFKMGDIKEPVFHSPKFVLVDKKGYIRGYYDGTNNDELRELFKAIPSLR</sequence>
<organism evidence="4">
    <name type="scientific">hydrothermal vent metagenome</name>
    <dbReference type="NCBI Taxonomy" id="652676"/>
    <lineage>
        <taxon>unclassified sequences</taxon>
        <taxon>metagenomes</taxon>
        <taxon>ecological metagenomes</taxon>
    </lineage>
</organism>
<dbReference type="EMBL" id="UOGJ01000024">
    <property type="protein sequence ID" value="VAX35026.1"/>
    <property type="molecule type" value="Genomic_DNA"/>
</dbReference>
<dbReference type="PROSITE" id="PS51352">
    <property type="entry name" value="THIOREDOXIN_2"/>
    <property type="match status" value="1"/>
</dbReference>
<feature type="domain" description="Thioredoxin" evidence="3">
    <location>
        <begin position="35"/>
        <end position="191"/>
    </location>
</feature>
<reference evidence="4" key="1">
    <citation type="submission" date="2018-06" db="EMBL/GenBank/DDBJ databases">
        <authorList>
            <person name="Zhirakovskaya E."/>
        </authorList>
    </citation>
    <scope>NUCLEOTIDE SEQUENCE</scope>
</reference>
<evidence type="ECO:0000259" key="3">
    <source>
        <dbReference type="PROSITE" id="PS51352"/>
    </source>
</evidence>
<dbReference type="PANTHER" id="PTHR12151">
    <property type="entry name" value="ELECTRON TRANSPORT PROTIN SCO1/SENC FAMILY MEMBER"/>
    <property type="match status" value="1"/>
</dbReference>
<dbReference type="AlphaFoldDB" id="A0A3B1CWK0"/>
<dbReference type="Gene3D" id="3.40.30.10">
    <property type="entry name" value="Glutaredoxin"/>
    <property type="match status" value="1"/>
</dbReference>
<proteinExistence type="inferred from homology"/>
<gene>
    <name evidence="4" type="ORF">MNBD_UNCLBAC01-1790</name>
</gene>
<evidence type="ECO:0000313" key="4">
    <source>
        <dbReference type="EMBL" id="VAX35026.1"/>
    </source>
</evidence>
<dbReference type="SUPFAM" id="SSF52833">
    <property type="entry name" value="Thioredoxin-like"/>
    <property type="match status" value="1"/>
</dbReference>
<dbReference type="InterPro" id="IPR036249">
    <property type="entry name" value="Thioredoxin-like_sf"/>
</dbReference>
<dbReference type="InterPro" id="IPR013766">
    <property type="entry name" value="Thioredoxin_domain"/>
</dbReference>
<dbReference type="PANTHER" id="PTHR12151:SF25">
    <property type="entry name" value="LINALOOL DEHYDRATASE_ISOMERASE DOMAIN-CONTAINING PROTEIN"/>
    <property type="match status" value="1"/>
</dbReference>
<protein>
    <submittedName>
        <fullName evidence="4">Cytochrome oxidase biogenesis protein Sco1/SenC/PrrC, thiol-disulfide reductase involved in Cu(I) insertion into CoxII Cu(A) center</fullName>
    </submittedName>
</protein>
<dbReference type="CDD" id="cd02968">
    <property type="entry name" value="SCO"/>
    <property type="match status" value="1"/>
</dbReference>
<dbReference type="InterPro" id="IPR003782">
    <property type="entry name" value="SCO1/SenC"/>
</dbReference>
<name>A0A3B1CWK0_9ZZZZ</name>
<comment type="similarity">
    <text evidence="1">Belongs to the SCO1/2 family.</text>
</comment>
<dbReference type="Pfam" id="PF02630">
    <property type="entry name" value="SCO1-SenC"/>
    <property type="match status" value="1"/>
</dbReference>